<dbReference type="PANTHER" id="PTHR43221">
    <property type="entry name" value="PROTEASE HTPX"/>
    <property type="match status" value="1"/>
</dbReference>
<evidence type="ECO:0000256" key="8">
    <source>
        <dbReference type="ARBA" id="ARBA00022989"/>
    </source>
</evidence>
<dbReference type="InterPro" id="IPR001915">
    <property type="entry name" value="Peptidase_M48"/>
</dbReference>
<evidence type="ECO:0000313" key="13">
    <source>
        <dbReference type="EMBL" id="MBD8524963.1"/>
    </source>
</evidence>
<keyword evidence="5" id="KW-0479">Metal-binding</keyword>
<reference evidence="13 14" key="1">
    <citation type="submission" date="2020-09" db="EMBL/GenBank/DDBJ databases">
        <title>Pseudoxanthomonas sp. CAU 1598 isolated from sand of Yaerae Beach.</title>
        <authorList>
            <person name="Kim W."/>
        </authorList>
    </citation>
    <scope>NUCLEOTIDE SEQUENCE [LARGE SCALE GENOMIC DNA]</scope>
    <source>
        <strain evidence="13 14">CAU 1598</strain>
    </source>
</reference>
<keyword evidence="14" id="KW-1185">Reference proteome</keyword>
<evidence type="ECO:0000256" key="10">
    <source>
        <dbReference type="ARBA" id="ARBA00023136"/>
    </source>
</evidence>
<evidence type="ECO:0000256" key="7">
    <source>
        <dbReference type="ARBA" id="ARBA00022833"/>
    </source>
</evidence>
<keyword evidence="6" id="KW-0378">Hydrolase</keyword>
<evidence type="ECO:0000256" key="5">
    <source>
        <dbReference type="ARBA" id="ARBA00022723"/>
    </source>
</evidence>
<feature type="transmembrane region" description="Helical" evidence="11">
    <location>
        <begin position="192"/>
        <end position="210"/>
    </location>
</feature>
<sequence length="650" mass="70993">MNFFQRQEEALQSSRRMLLAFAAAVLLVVVAVCAAVLLGLILADGERWSNLSWADFWQHHRGALAICALLVVGTVLSCSVLRIRRLRRGGAELAVQLGGREITADCVDPLDRRLRNIVEELAIAACLPVPAIFVLDRESSINAFAAGYSPSDAAVAVTRGAIEKLNRDELQGVIAHEFSHILHGDMRLNSKMLGVLFGITALAVAARWVLERGRYARDSRGAGVVLVVAGLILAIGYVGVLCARVIKASVSRSREVLADASAVQFTRQRTGLAGALKKIAGLADGSNLQHARREEVSHMLFGEGQRMASWFQTHPPLLERIRALEPEFDQAALDSLSDKWRQSPPQGLEEDRLMDMAMSTGIQPLIDSNKELRPYPGSTAVRIASPQADDMRRASGLHNMIPPSLARAAHSSETAVHLLLALLVDRDRAVQARQLAEVAVEIDEDAADQVAALLPACQALPAALKLPLVALSFPALRRLTMDKLQRLIRCSDRLVHLDGKVSLFDYCMSRLLQRQVIEALQPNKFKASGRKRLTECVKPLADLFAIVAAYGHDDPDEMRRAYVAGLLSVLPSERFQFAPPKVWIPAMDAAMAELDQLDAVGKQVLVEGLVIAVGHDGRVTVEEAELLRTVCACLHCPLPPVIEQRGNRRS</sequence>
<dbReference type="Gene3D" id="3.30.2010.10">
    <property type="entry name" value="Metalloproteases ('zincins'), catalytic domain"/>
    <property type="match status" value="1"/>
</dbReference>
<feature type="transmembrane region" description="Helical" evidence="11">
    <location>
        <begin position="63"/>
        <end position="83"/>
    </location>
</feature>
<comment type="cofactor">
    <cofactor evidence="1">
        <name>Zn(2+)</name>
        <dbReference type="ChEBI" id="CHEBI:29105"/>
    </cofactor>
</comment>
<keyword evidence="7" id="KW-0862">Zinc</keyword>
<dbReference type="PANTHER" id="PTHR43221:SF2">
    <property type="entry name" value="PROTEASE HTPX HOMOLOG"/>
    <property type="match status" value="1"/>
</dbReference>
<evidence type="ECO:0000313" key="14">
    <source>
        <dbReference type="Proteomes" id="UP000613768"/>
    </source>
</evidence>
<evidence type="ECO:0000256" key="11">
    <source>
        <dbReference type="SAM" id="Phobius"/>
    </source>
</evidence>
<evidence type="ECO:0000256" key="9">
    <source>
        <dbReference type="ARBA" id="ARBA00023049"/>
    </source>
</evidence>
<gene>
    <name evidence="13" type="ORF">IFO71_04335</name>
</gene>
<organism evidence="13 14">
    <name type="scientific">Pseudomarimonas arenosa</name>
    <dbReference type="NCBI Taxonomy" id="2774145"/>
    <lineage>
        <taxon>Bacteria</taxon>
        <taxon>Pseudomonadati</taxon>
        <taxon>Pseudomonadota</taxon>
        <taxon>Gammaproteobacteria</taxon>
        <taxon>Lysobacterales</taxon>
        <taxon>Lysobacteraceae</taxon>
        <taxon>Pseudomarimonas</taxon>
    </lineage>
</organism>
<dbReference type="GO" id="GO:0006508">
    <property type="term" value="P:proteolysis"/>
    <property type="evidence" value="ECO:0007669"/>
    <property type="project" value="UniProtKB-KW"/>
</dbReference>
<evidence type="ECO:0000259" key="12">
    <source>
        <dbReference type="Pfam" id="PF01435"/>
    </source>
</evidence>
<evidence type="ECO:0000256" key="2">
    <source>
        <dbReference type="ARBA" id="ARBA00022475"/>
    </source>
</evidence>
<keyword evidence="2" id="KW-1003">Cell membrane</keyword>
<accession>A0AAW3ZGK1</accession>
<feature type="transmembrane region" description="Helical" evidence="11">
    <location>
        <begin position="21"/>
        <end position="43"/>
    </location>
</feature>
<keyword evidence="8 11" id="KW-1133">Transmembrane helix</keyword>
<protein>
    <submittedName>
        <fullName evidence="13">M48 family metallopeptidase</fullName>
    </submittedName>
</protein>
<dbReference type="InterPro" id="IPR050083">
    <property type="entry name" value="HtpX_protease"/>
</dbReference>
<dbReference type="CDD" id="cd07340">
    <property type="entry name" value="M48B_Htpx_like"/>
    <property type="match status" value="1"/>
</dbReference>
<evidence type="ECO:0000256" key="1">
    <source>
        <dbReference type="ARBA" id="ARBA00001947"/>
    </source>
</evidence>
<feature type="domain" description="Peptidase M48" evidence="12">
    <location>
        <begin position="111"/>
        <end position="325"/>
    </location>
</feature>
<evidence type="ECO:0000256" key="6">
    <source>
        <dbReference type="ARBA" id="ARBA00022801"/>
    </source>
</evidence>
<dbReference type="EMBL" id="JACYTR010000006">
    <property type="protein sequence ID" value="MBD8524963.1"/>
    <property type="molecule type" value="Genomic_DNA"/>
</dbReference>
<name>A0AAW3ZGK1_9GAMM</name>
<feature type="transmembrane region" description="Helical" evidence="11">
    <location>
        <begin position="222"/>
        <end position="246"/>
    </location>
</feature>
<evidence type="ECO:0000256" key="3">
    <source>
        <dbReference type="ARBA" id="ARBA00022670"/>
    </source>
</evidence>
<dbReference type="Proteomes" id="UP000613768">
    <property type="component" value="Unassembled WGS sequence"/>
</dbReference>
<keyword evidence="4 11" id="KW-0812">Transmembrane</keyword>
<comment type="caution">
    <text evidence="13">The sequence shown here is derived from an EMBL/GenBank/DDBJ whole genome shotgun (WGS) entry which is preliminary data.</text>
</comment>
<dbReference type="RefSeq" id="WP_192028315.1">
    <property type="nucleotide sequence ID" value="NZ_JACYTR010000006.1"/>
</dbReference>
<keyword evidence="3" id="KW-0645">Protease</keyword>
<keyword evidence="10 11" id="KW-0472">Membrane</keyword>
<evidence type="ECO:0000256" key="4">
    <source>
        <dbReference type="ARBA" id="ARBA00022692"/>
    </source>
</evidence>
<dbReference type="GO" id="GO:0004222">
    <property type="term" value="F:metalloendopeptidase activity"/>
    <property type="evidence" value="ECO:0007669"/>
    <property type="project" value="InterPro"/>
</dbReference>
<proteinExistence type="predicted"/>
<dbReference type="AlphaFoldDB" id="A0AAW3ZGK1"/>
<dbReference type="GO" id="GO:0046872">
    <property type="term" value="F:metal ion binding"/>
    <property type="evidence" value="ECO:0007669"/>
    <property type="project" value="UniProtKB-KW"/>
</dbReference>
<dbReference type="Pfam" id="PF01435">
    <property type="entry name" value="Peptidase_M48"/>
    <property type="match status" value="1"/>
</dbReference>
<keyword evidence="9" id="KW-0482">Metalloprotease</keyword>